<dbReference type="Pfam" id="PF08281">
    <property type="entry name" value="Sigma70_r4_2"/>
    <property type="match status" value="1"/>
</dbReference>
<dbReference type="InterPro" id="IPR013325">
    <property type="entry name" value="RNA_pol_sigma_r2"/>
</dbReference>
<dbReference type="InterPro" id="IPR013249">
    <property type="entry name" value="RNA_pol_sigma70_r4_t2"/>
</dbReference>
<dbReference type="InterPro" id="IPR039425">
    <property type="entry name" value="RNA_pol_sigma-70-like"/>
</dbReference>
<dbReference type="Pfam" id="PF04542">
    <property type="entry name" value="Sigma70_r2"/>
    <property type="match status" value="1"/>
</dbReference>
<keyword evidence="9" id="KW-1185">Reference proteome</keyword>
<comment type="similarity">
    <text evidence="1">Belongs to the sigma-70 factor family. ECF subfamily.</text>
</comment>
<name>A0A1I0SDW7_9BACT</name>
<keyword evidence="4" id="KW-0804">Transcription</keyword>
<dbReference type="EMBL" id="FOJG01000003">
    <property type="protein sequence ID" value="SEW57427.1"/>
    <property type="molecule type" value="Genomic_DNA"/>
</dbReference>
<evidence type="ECO:0000313" key="8">
    <source>
        <dbReference type="EMBL" id="SEW57427.1"/>
    </source>
</evidence>
<accession>A0A1I0SDW7</accession>
<dbReference type="Proteomes" id="UP000199310">
    <property type="component" value="Unassembled WGS sequence"/>
</dbReference>
<evidence type="ECO:0000259" key="7">
    <source>
        <dbReference type="Pfam" id="PF08281"/>
    </source>
</evidence>
<dbReference type="RefSeq" id="WP_089904774.1">
    <property type="nucleotide sequence ID" value="NZ_FOJG01000003.1"/>
</dbReference>
<dbReference type="SUPFAM" id="SSF88659">
    <property type="entry name" value="Sigma3 and sigma4 domains of RNA polymerase sigma factors"/>
    <property type="match status" value="1"/>
</dbReference>
<dbReference type="InterPro" id="IPR036388">
    <property type="entry name" value="WH-like_DNA-bd_sf"/>
</dbReference>
<dbReference type="GO" id="GO:0003677">
    <property type="term" value="F:DNA binding"/>
    <property type="evidence" value="ECO:0007669"/>
    <property type="project" value="InterPro"/>
</dbReference>
<keyword evidence="3" id="KW-0731">Sigma factor</keyword>
<dbReference type="Gene3D" id="1.10.1740.10">
    <property type="match status" value="1"/>
</dbReference>
<protein>
    <submittedName>
        <fullName evidence="8">RNA polymerase sigma factor, sigma-70 family</fullName>
    </submittedName>
</protein>
<proteinExistence type="inferred from homology"/>
<dbReference type="STRING" id="29529.SAMN04488122_6779"/>
<dbReference type="SUPFAM" id="SSF88946">
    <property type="entry name" value="Sigma2 domain of RNA polymerase sigma factors"/>
    <property type="match status" value="1"/>
</dbReference>
<dbReference type="InterPro" id="IPR013324">
    <property type="entry name" value="RNA_pol_sigma_r3/r4-like"/>
</dbReference>
<dbReference type="NCBIfam" id="TIGR02937">
    <property type="entry name" value="sigma70-ECF"/>
    <property type="match status" value="1"/>
</dbReference>
<keyword evidence="2" id="KW-0805">Transcription regulation</keyword>
<evidence type="ECO:0000256" key="3">
    <source>
        <dbReference type="ARBA" id="ARBA00023082"/>
    </source>
</evidence>
<dbReference type="PANTHER" id="PTHR43133:SF46">
    <property type="entry name" value="RNA POLYMERASE SIGMA-70 FACTOR ECF SUBFAMILY"/>
    <property type="match status" value="1"/>
</dbReference>
<organism evidence="8 9">
    <name type="scientific">Chitinophaga arvensicola</name>
    <dbReference type="NCBI Taxonomy" id="29529"/>
    <lineage>
        <taxon>Bacteria</taxon>
        <taxon>Pseudomonadati</taxon>
        <taxon>Bacteroidota</taxon>
        <taxon>Chitinophagia</taxon>
        <taxon>Chitinophagales</taxon>
        <taxon>Chitinophagaceae</taxon>
        <taxon>Chitinophaga</taxon>
    </lineage>
</organism>
<dbReference type="InterPro" id="IPR014284">
    <property type="entry name" value="RNA_pol_sigma-70_dom"/>
</dbReference>
<evidence type="ECO:0000256" key="2">
    <source>
        <dbReference type="ARBA" id="ARBA00023015"/>
    </source>
</evidence>
<evidence type="ECO:0000259" key="6">
    <source>
        <dbReference type="Pfam" id="PF04542"/>
    </source>
</evidence>
<sequence length="203" mass="24099">MNTGKAFRSGLQVVASHSSLWGLFLQGDRHAFAEIYDAHIDDLFHYGMHFCQDKERVKDCLQDLFQDLWISREHLTTNIGNVRYYLISSLRRRLLRALRKDRRYQHRESWDAFEFECTLPLENQLIQHETLEEQKRLLQEALSHLSRRQREAIYLRFFQNLNYNEVADIMSMQVDSVYNTISKAIGILKKNLSLPLLLLLLGR</sequence>
<gene>
    <name evidence="8" type="ORF">SAMN04488122_6779</name>
</gene>
<keyword evidence="5" id="KW-0175">Coiled coil</keyword>
<reference evidence="9" key="1">
    <citation type="submission" date="2016-10" db="EMBL/GenBank/DDBJ databases">
        <authorList>
            <person name="Varghese N."/>
            <person name="Submissions S."/>
        </authorList>
    </citation>
    <scope>NUCLEOTIDE SEQUENCE [LARGE SCALE GENOMIC DNA]</scope>
    <source>
        <strain evidence="9">DSM 3695</strain>
    </source>
</reference>
<feature type="domain" description="RNA polymerase sigma factor 70 region 4 type 2" evidence="7">
    <location>
        <begin position="136"/>
        <end position="184"/>
    </location>
</feature>
<dbReference type="GO" id="GO:0006352">
    <property type="term" value="P:DNA-templated transcription initiation"/>
    <property type="evidence" value="ECO:0007669"/>
    <property type="project" value="InterPro"/>
</dbReference>
<feature type="domain" description="RNA polymerase sigma-70 region 2" evidence="6">
    <location>
        <begin position="35"/>
        <end position="103"/>
    </location>
</feature>
<feature type="coiled-coil region" evidence="5">
    <location>
        <begin position="121"/>
        <end position="151"/>
    </location>
</feature>
<dbReference type="OrthoDB" id="9150024at2"/>
<dbReference type="InterPro" id="IPR007627">
    <property type="entry name" value="RNA_pol_sigma70_r2"/>
</dbReference>
<evidence type="ECO:0000256" key="5">
    <source>
        <dbReference type="SAM" id="Coils"/>
    </source>
</evidence>
<dbReference type="GO" id="GO:0016987">
    <property type="term" value="F:sigma factor activity"/>
    <property type="evidence" value="ECO:0007669"/>
    <property type="project" value="UniProtKB-KW"/>
</dbReference>
<evidence type="ECO:0000256" key="1">
    <source>
        <dbReference type="ARBA" id="ARBA00010641"/>
    </source>
</evidence>
<dbReference type="Gene3D" id="1.10.10.10">
    <property type="entry name" value="Winged helix-like DNA-binding domain superfamily/Winged helix DNA-binding domain"/>
    <property type="match status" value="1"/>
</dbReference>
<evidence type="ECO:0000313" key="9">
    <source>
        <dbReference type="Proteomes" id="UP000199310"/>
    </source>
</evidence>
<evidence type="ECO:0000256" key="4">
    <source>
        <dbReference type="ARBA" id="ARBA00023163"/>
    </source>
</evidence>
<dbReference type="PANTHER" id="PTHR43133">
    <property type="entry name" value="RNA POLYMERASE ECF-TYPE SIGMA FACTO"/>
    <property type="match status" value="1"/>
</dbReference>
<dbReference type="CDD" id="cd06171">
    <property type="entry name" value="Sigma70_r4"/>
    <property type="match status" value="1"/>
</dbReference>
<dbReference type="AlphaFoldDB" id="A0A1I0SDW7"/>